<name>A0A2N7VFQ5_9BURK</name>
<protein>
    <submittedName>
        <fullName evidence="1">Uncharacterized protein</fullName>
    </submittedName>
</protein>
<comment type="caution">
    <text evidence="1">The sequence shown here is derived from an EMBL/GenBank/DDBJ whole genome shotgun (WGS) entry which is preliminary data.</text>
</comment>
<reference evidence="1 2" key="1">
    <citation type="submission" date="2018-01" db="EMBL/GenBank/DDBJ databases">
        <title>Whole genome analyses suggest that Burkholderia sensu lato contains two further novel genera in the rhizoxinica-symbiotica group Mycetohabitans gen. nov., and Trinickia gen. nov.: implications for the evolution of diazotrophy and nodulation in the Burkholderiaceae.</title>
        <authorList>
            <person name="Estrada-de los Santos P."/>
            <person name="Palmer M."/>
            <person name="Chavez-Ramirez B."/>
            <person name="Beukes C."/>
            <person name="Steenkamp E.T."/>
            <person name="Hirsch A.M."/>
            <person name="Manyaka P."/>
            <person name="Maluk M."/>
            <person name="Lafos M."/>
            <person name="Crook M."/>
            <person name="Gross E."/>
            <person name="Simon M.F."/>
            <person name="Bueno dos Reis Junior F."/>
            <person name="Poole P.S."/>
            <person name="Venter S.N."/>
            <person name="James E.K."/>
        </authorList>
    </citation>
    <scope>NUCLEOTIDE SEQUENCE [LARGE SCALE GENOMIC DNA]</scope>
    <source>
        <strain evidence="1 2">GIMN1.004</strain>
    </source>
</reference>
<accession>A0A2N7VFQ5</accession>
<keyword evidence="2" id="KW-1185">Reference proteome</keyword>
<evidence type="ECO:0000313" key="1">
    <source>
        <dbReference type="EMBL" id="PMS15964.1"/>
    </source>
</evidence>
<dbReference type="Proteomes" id="UP000235616">
    <property type="component" value="Unassembled WGS sequence"/>
</dbReference>
<dbReference type="AlphaFoldDB" id="A0A2N7VFQ5"/>
<dbReference type="EMBL" id="PNYA01000027">
    <property type="protein sequence ID" value="PMS15964.1"/>
    <property type="molecule type" value="Genomic_DNA"/>
</dbReference>
<proteinExistence type="predicted"/>
<organism evidence="1 2">
    <name type="scientific">Trinickia dabaoshanensis</name>
    <dbReference type="NCBI Taxonomy" id="564714"/>
    <lineage>
        <taxon>Bacteria</taxon>
        <taxon>Pseudomonadati</taxon>
        <taxon>Pseudomonadota</taxon>
        <taxon>Betaproteobacteria</taxon>
        <taxon>Burkholderiales</taxon>
        <taxon>Burkholderiaceae</taxon>
        <taxon>Trinickia</taxon>
    </lineage>
</organism>
<evidence type="ECO:0000313" key="2">
    <source>
        <dbReference type="Proteomes" id="UP000235616"/>
    </source>
</evidence>
<sequence>MGQRRTDELAREPPVIGKVIIWRQQKADGKRSKSEKNRVLASVGNLFEFFCGRRKERLSQALQTPLRFFCRFTSCHTS</sequence>
<gene>
    <name evidence="1" type="ORF">C0Z18_24840</name>
</gene>